<keyword evidence="2" id="KW-0963">Cytoplasm</keyword>
<dbReference type="Proteomes" id="UP000694726">
    <property type="component" value="Unplaced"/>
</dbReference>
<keyword evidence="7" id="KW-0770">Synapse</keyword>
<evidence type="ECO:0000313" key="15">
    <source>
        <dbReference type="Proteomes" id="UP000694726"/>
    </source>
</evidence>
<keyword evidence="5" id="KW-0677">Repeat</keyword>
<dbReference type="InterPro" id="IPR011992">
    <property type="entry name" value="EF-hand-dom_pair"/>
</dbReference>
<dbReference type="InterPro" id="IPR018247">
    <property type="entry name" value="EF_Hand_1_Ca_BS"/>
</dbReference>
<dbReference type="Pfam" id="PF13499">
    <property type="entry name" value="EF-hand_7"/>
    <property type="match status" value="1"/>
</dbReference>
<dbReference type="FunFam" id="1.10.238.10:FF:000265">
    <property type="entry name" value="calcium-binding protein 4"/>
    <property type="match status" value="1"/>
</dbReference>
<dbReference type="GO" id="GO:0005737">
    <property type="term" value="C:cytoplasm"/>
    <property type="evidence" value="ECO:0007669"/>
    <property type="project" value="UniProtKB-SubCell"/>
</dbReference>
<evidence type="ECO:0000256" key="5">
    <source>
        <dbReference type="ARBA" id="ARBA00022737"/>
    </source>
</evidence>
<accession>A0A8D0QG28</accession>
<feature type="domain" description="EF-hand" evidence="13">
    <location>
        <begin position="280"/>
        <end position="315"/>
    </location>
</feature>
<dbReference type="FunFam" id="1.10.238.10:FF:000037">
    <property type="entry name" value="calcium-binding protein 1 isoform X2"/>
    <property type="match status" value="1"/>
</dbReference>
<evidence type="ECO:0000256" key="8">
    <source>
        <dbReference type="ARBA" id="ARBA00023273"/>
    </source>
</evidence>
<protein>
    <recommendedName>
        <fullName evidence="11">Calcium-binding protein 4</fullName>
    </recommendedName>
</protein>
<evidence type="ECO:0000256" key="11">
    <source>
        <dbReference type="ARBA" id="ARBA00067526"/>
    </source>
</evidence>
<feature type="compositionally biased region" description="Basic residues" evidence="12">
    <location>
        <begin position="109"/>
        <end position="121"/>
    </location>
</feature>
<evidence type="ECO:0000256" key="6">
    <source>
        <dbReference type="ARBA" id="ARBA00022837"/>
    </source>
</evidence>
<dbReference type="GO" id="GO:0005509">
    <property type="term" value="F:calcium ion binding"/>
    <property type="evidence" value="ECO:0007669"/>
    <property type="project" value="InterPro"/>
</dbReference>
<dbReference type="SUPFAM" id="SSF47473">
    <property type="entry name" value="EF-hand"/>
    <property type="match status" value="1"/>
</dbReference>
<proteinExistence type="predicted"/>
<dbReference type="Gene3D" id="1.10.238.10">
    <property type="entry name" value="EF-hand"/>
    <property type="match status" value="2"/>
</dbReference>
<feature type="domain" description="EF-hand" evidence="13">
    <location>
        <begin position="203"/>
        <end position="238"/>
    </location>
</feature>
<dbReference type="GO" id="GO:0098793">
    <property type="term" value="C:presynapse"/>
    <property type="evidence" value="ECO:0007669"/>
    <property type="project" value="UniProtKB-SubCell"/>
</dbReference>
<dbReference type="Pfam" id="PF00036">
    <property type="entry name" value="EF-hand_1"/>
    <property type="match status" value="1"/>
</dbReference>
<dbReference type="Ensembl" id="ENSSSCT00015106858.1">
    <property type="protein sequence ID" value="ENSSSCP00015045017.1"/>
    <property type="gene ID" value="ENSSSCG00015078876.1"/>
</dbReference>
<keyword evidence="6" id="KW-0106">Calcium</keyword>
<feature type="domain" description="EF-hand" evidence="13">
    <location>
        <begin position="317"/>
        <end position="349"/>
    </location>
</feature>
<evidence type="ECO:0000256" key="10">
    <source>
        <dbReference type="ARBA" id="ARBA00062209"/>
    </source>
</evidence>
<evidence type="ECO:0000256" key="4">
    <source>
        <dbReference type="ARBA" id="ARBA00022723"/>
    </source>
</evidence>
<dbReference type="InterPro" id="IPR043582">
    <property type="entry name" value="CaBP1/2/4/5"/>
</dbReference>
<organism evidence="14 15">
    <name type="scientific">Sus scrofa</name>
    <name type="common">Pig</name>
    <dbReference type="NCBI Taxonomy" id="9823"/>
    <lineage>
        <taxon>Eukaryota</taxon>
        <taxon>Metazoa</taxon>
        <taxon>Chordata</taxon>
        <taxon>Craniata</taxon>
        <taxon>Vertebrata</taxon>
        <taxon>Euteleostomi</taxon>
        <taxon>Mammalia</taxon>
        <taxon>Eutheria</taxon>
        <taxon>Laurasiatheria</taxon>
        <taxon>Artiodactyla</taxon>
        <taxon>Suina</taxon>
        <taxon>Suidae</taxon>
        <taxon>Sus</taxon>
    </lineage>
</organism>
<evidence type="ECO:0000259" key="13">
    <source>
        <dbReference type="PROSITE" id="PS50222"/>
    </source>
</evidence>
<dbReference type="InterPro" id="IPR002048">
    <property type="entry name" value="EF_hand_dom"/>
</dbReference>
<dbReference type="PANTHER" id="PTHR45917:SF4">
    <property type="entry name" value="CALCIUM-BINDING PROTEIN 4"/>
    <property type="match status" value="1"/>
</dbReference>
<evidence type="ECO:0000256" key="3">
    <source>
        <dbReference type="ARBA" id="ARBA00022553"/>
    </source>
</evidence>
<feature type="region of interest" description="Disordered" evidence="12">
    <location>
        <begin position="24"/>
        <end position="54"/>
    </location>
</feature>
<name>A0A8D0QG28_PIG</name>
<comment type="subcellular location">
    <subcellularLocation>
        <location evidence="1">Cytoplasm</location>
    </subcellularLocation>
    <subcellularLocation>
        <location evidence="9">Presynapse</location>
    </subcellularLocation>
</comment>
<evidence type="ECO:0000313" key="14">
    <source>
        <dbReference type="Ensembl" id="ENSSSCP00015045017.1"/>
    </source>
</evidence>
<gene>
    <name evidence="14" type="primary">CABP4</name>
</gene>
<keyword evidence="8" id="KW-0966">Cell projection</keyword>
<evidence type="ECO:0000256" key="1">
    <source>
        <dbReference type="ARBA" id="ARBA00004496"/>
    </source>
</evidence>
<evidence type="ECO:0000256" key="2">
    <source>
        <dbReference type="ARBA" id="ARBA00022490"/>
    </source>
</evidence>
<dbReference type="AlphaFoldDB" id="A0A8D0QG28"/>
<dbReference type="SMART" id="SM00054">
    <property type="entry name" value="EFh"/>
    <property type="match status" value="3"/>
</dbReference>
<comment type="subunit">
    <text evidence="10">Interacts with CACNA1F and CACNA1D (via IQ domain) in a calcium independent manner. Interacts (via N-terminus) with UNC119.</text>
</comment>
<evidence type="ECO:0000256" key="12">
    <source>
        <dbReference type="SAM" id="MobiDB-lite"/>
    </source>
</evidence>
<evidence type="ECO:0000256" key="7">
    <source>
        <dbReference type="ARBA" id="ARBA00023018"/>
    </source>
</evidence>
<keyword evidence="3" id="KW-0597">Phosphoprotein</keyword>
<sequence length="349" mass="38347">MHPFSAGTCSFGFSCQVSGWDRKGGGQGKIQGRSDQSWGSRCLSPAGPRLGGNHRWGLRTLEGRARQVISSDSSGGCSAAVCGPVRRACRDPGESATLTTNCPQLLAASRRRSSKKKGLRGSRKDSGSSGEQPPPQGPEAPESSKNPSRTREGQEGPGPVAPALASRRQSHRHRPASQHDAAQRTYGPLLNRIFGKDRELGPEELDELRAAFEEFDTDHDGHIGYRELGECMRTLGYMPTEMELIEVSQHVKMRMGGRVDFEEFVEMMGPKLREETAHMLGVRELRIAFREFDRDRDGRITVAELRQAAPALLGEPLAGSELDEMLREVDLNGDGTVDFDEFVMMLCTH</sequence>
<dbReference type="PROSITE" id="PS00018">
    <property type="entry name" value="EF_HAND_1"/>
    <property type="match status" value="3"/>
</dbReference>
<dbReference type="PANTHER" id="PTHR45917">
    <property type="entry name" value="CALCIUM-BINDING PROTEIN 1-RELATED"/>
    <property type="match status" value="1"/>
</dbReference>
<reference evidence="14" key="1">
    <citation type="submission" date="2025-08" db="UniProtKB">
        <authorList>
            <consortium name="Ensembl"/>
        </authorList>
    </citation>
    <scope>IDENTIFICATION</scope>
</reference>
<dbReference type="PROSITE" id="PS50222">
    <property type="entry name" value="EF_HAND_2"/>
    <property type="match status" value="3"/>
</dbReference>
<evidence type="ECO:0000256" key="9">
    <source>
        <dbReference type="ARBA" id="ARBA00034106"/>
    </source>
</evidence>
<keyword evidence="4" id="KW-0479">Metal-binding</keyword>
<feature type="region of interest" description="Disordered" evidence="12">
    <location>
        <begin position="92"/>
        <end position="189"/>
    </location>
</feature>
<dbReference type="CDD" id="cd00051">
    <property type="entry name" value="EFh"/>
    <property type="match status" value="1"/>
</dbReference>